<evidence type="ECO:0000259" key="9">
    <source>
        <dbReference type="PROSITE" id="PS50075"/>
    </source>
</evidence>
<gene>
    <name evidence="10" type="ORF">TL08_14440</name>
</gene>
<dbReference type="Gene3D" id="3.30.559.10">
    <property type="entry name" value="Chloramphenicol acetyltransferase-like domain"/>
    <property type="match status" value="2"/>
</dbReference>
<dbReference type="CDD" id="cd19535">
    <property type="entry name" value="Cyc_NRPS"/>
    <property type="match status" value="2"/>
</dbReference>
<dbReference type="InterPro" id="IPR057737">
    <property type="entry name" value="Condensation_MtbB-like"/>
</dbReference>
<feature type="domain" description="Carrier" evidence="9">
    <location>
        <begin position="2125"/>
        <end position="2200"/>
    </location>
</feature>
<evidence type="ECO:0000256" key="2">
    <source>
        <dbReference type="ARBA" id="ARBA00005102"/>
    </source>
</evidence>
<evidence type="ECO:0000256" key="6">
    <source>
        <dbReference type="ARBA" id="ARBA00022553"/>
    </source>
</evidence>
<dbReference type="Proteomes" id="UP000095210">
    <property type="component" value="Chromosome"/>
</dbReference>
<evidence type="ECO:0000256" key="5">
    <source>
        <dbReference type="ARBA" id="ARBA00022450"/>
    </source>
</evidence>
<evidence type="ECO:0000256" key="7">
    <source>
        <dbReference type="ARBA" id="ARBA00022598"/>
    </source>
</evidence>
<comment type="cofactor">
    <cofactor evidence="1">
        <name>pantetheine 4'-phosphate</name>
        <dbReference type="ChEBI" id="CHEBI:47942"/>
    </cofactor>
</comment>
<keyword evidence="7" id="KW-0436">Ligase</keyword>
<dbReference type="GO" id="GO:0005737">
    <property type="term" value="C:cytoplasm"/>
    <property type="evidence" value="ECO:0007669"/>
    <property type="project" value="TreeGrafter"/>
</dbReference>
<dbReference type="GO" id="GO:0008610">
    <property type="term" value="P:lipid biosynthetic process"/>
    <property type="evidence" value="ECO:0007669"/>
    <property type="project" value="UniProtKB-ARBA"/>
</dbReference>
<feature type="domain" description="Carrier" evidence="9">
    <location>
        <begin position="8"/>
        <end position="84"/>
    </location>
</feature>
<dbReference type="RefSeq" id="WP_236750269.1">
    <property type="nucleotide sequence ID" value="NZ_CP014859.1"/>
</dbReference>
<dbReference type="InterPro" id="IPR000873">
    <property type="entry name" value="AMP-dep_synth/lig_dom"/>
</dbReference>
<proteinExistence type="inferred from homology"/>
<dbReference type="InterPro" id="IPR020845">
    <property type="entry name" value="AMP-binding_CS"/>
</dbReference>
<protein>
    <recommendedName>
        <fullName evidence="4">Phenyloxazoline synthase MbtB</fullName>
    </recommendedName>
    <alternativeName>
        <fullName evidence="8">Mycobactin synthetase protein B</fullName>
    </alternativeName>
</protein>
<dbReference type="GO" id="GO:0016874">
    <property type="term" value="F:ligase activity"/>
    <property type="evidence" value="ECO:0007669"/>
    <property type="project" value="UniProtKB-KW"/>
</dbReference>
<reference evidence="11" key="1">
    <citation type="submission" date="2016-03" db="EMBL/GenBank/DDBJ databases">
        <title>Complete genome sequence of the type strain Actinoalloteichus hymeniacidonis DSM 45092.</title>
        <authorList>
            <person name="Schaffert L."/>
            <person name="Albersmeier A."/>
            <person name="Winkler A."/>
            <person name="Kalinowski J."/>
            <person name="Zotchev S."/>
            <person name="Ruckert C."/>
        </authorList>
    </citation>
    <scope>NUCLEOTIDE SEQUENCE [LARGE SCALE GENOMIC DNA]</scope>
    <source>
        <strain evidence="11">HPA177(T) (DSM 45092(T))</strain>
    </source>
</reference>
<dbReference type="FunFam" id="3.30.559.10:FF:000023">
    <property type="entry name" value="Non-ribosomal peptide synthetase"/>
    <property type="match status" value="2"/>
</dbReference>
<evidence type="ECO:0000313" key="11">
    <source>
        <dbReference type="Proteomes" id="UP000095210"/>
    </source>
</evidence>
<dbReference type="GO" id="GO:0044550">
    <property type="term" value="P:secondary metabolite biosynthetic process"/>
    <property type="evidence" value="ECO:0007669"/>
    <property type="project" value="TreeGrafter"/>
</dbReference>
<dbReference type="PROSITE" id="PS00012">
    <property type="entry name" value="PHOSPHOPANTETHEINE"/>
    <property type="match status" value="1"/>
</dbReference>
<dbReference type="PROSITE" id="PS50075">
    <property type="entry name" value="CARRIER"/>
    <property type="match status" value="3"/>
</dbReference>
<organism evidence="10 11">
    <name type="scientific">Actinoalloteichus hymeniacidonis</name>
    <dbReference type="NCBI Taxonomy" id="340345"/>
    <lineage>
        <taxon>Bacteria</taxon>
        <taxon>Bacillati</taxon>
        <taxon>Actinomycetota</taxon>
        <taxon>Actinomycetes</taxon>
        <taxon>Pseudonocardiales</taxon>
        <taxon>Pseudonocardiaceae</taxon>
        <taxon>Actinoalloteichus</taxon>
    </lineage>
</organism>
<name>A0AAC9HR52_9PSEU</name>
<keyword evidence="6" id="KW-0597">Phosphoprotein</keyword>
<dbReference type="SMART" id="SM00823">
    <property type="entry name" value="PKS_PP"/>
    <property type="match status" value="2"/>
</dbReference>
<dbReference type="FunFam" id="3.30.559.30:FF:000006">
    <property type="entry name" value="Yersiniabactin polyketide/non-ribosomal peptide synthetase"/>
    <property type="match status" value="2"/>
</dbReference>
<accession>A0AAC9HR52</accession>
<dbReference type="InterPro" id="IPR025110">
    <property type="entry name" value="AMP-bd_C"/>
</dbReference>
<evidence type="ECO:0000256" key="4">
    <source>
        <dbReference type="ARBA" id="ARBA00016743"/>
    </source>
</evidence>
<keyword evidence="11" id="KW-1185">Reference proteome</keyword>
<dbReference type="SUPFAM" id="SSF56801">
    <property type="entry name" value="Acetyl-CoA synthetase-like"/>
    <property type="match status" value="2"/>
</dbReference>
<dbReference type="NCBIfam" id="TIGR01733">
    <property type="entry name" value="AA-adenyl-dom"/>
    <property type="match status" value="1"/>
</dbReference>
<evidence type="ECO:0000256" key="8">
    <source>
        <dbReference type="ARBA" id="ARBA00033440"/>
    </source>
</evidence>
<dbReference type="EMBL" id="CP014859">
    <property type="protein sequence ID" value="AOS63701.1"/>
    <property type="molecule type" value="Genomic_DNA"/>
</dbReference>
<dbReference type="Pfam" id="PF00501">
    <property type="entry name" value="AMP-binding"/>
    <property type="match status" value="2"/>
</dbReference>
<sequence length="2211" mass="240295">MTQSSRSAQASLTEADVRVSASTTIGVPAADIGLDVDLFELGLDSLGLIRLTADWRRRGLKVSFEDLAETATLRDWLRILTAAAAKNTDTASGTSAARKSSTPAEDRHVAADAFPLGAMQHAYWIGRQDGQPLGGVGAHFYAEMDGAGVDPQRLGRAVAALRRRHEMLRIAVQDDGWQRVLPPDDGDPVVIHDLTAASPHEVSTALARLRHRYTHRRMDVENGEVLEVALTLLPDGATRLHIDLDMVAADAASMRVLLGDLRTLYAEPEAPLPQLHDSYQDYLRRSQGDRAADRAESRDWWQGRLDTLGAAPDLPTVVDPLSRESSSPRYHRTIRLHHQLTSERTRLLLHRARRHGLTPTAVLATAFAETVGAWSAEPRFLLNLPLFHRDLSTPEVELLVGDFSSSILLDVDLTGERFFVDVAHDITARLRSAIAHGSYPGVEVLRDLSRVAGGTPVLAPVVYTSALGLGEVYDRAVRDTFGEPVWIISQGPQVWLDAQVTEFDGGILLNWDVREDLFEPGVPAAAFAAYRDLVEKLLDDEQAWWRSTAPQLPAEQLRVRQQVNATDAPLVGDRLHEGFHRAADRHPEHIALVAAGETVTYGELARRAGQVTALLASRGVRPGDSVAVSLGRGVGQVAAVLGVLGAGATYVPIGVEQPVERAHRVAEAARVVAVLTELDDIGRHGGTAETAIPLVLQADATGLDPVPPILDQPVDSIAYVIFTSGSTGSPKGVEVSHGAAMNTIAALNARFDVRQNDRGLALAELDFDMSVYDLFAPLSAGASVVLIDEDARRDATYWIRLVQELGVTLINCVPALLDMLLTAAEADPDGLGDSLRLVLLGGDWVGLDQPGRLRALRPEARFVALGGMTEAAIHSTIMEVADVDPAWTSIPWGVPLPNVRARVADHRGRDCPDWVPGELWISGAGLAAGYRGDPERTEQKFVEHEGRRWYRTGDRARYRADGLLEFLGRTDHQIKFRGHRIELGEIEAAAVERADIASCVALVTGQPRRLALVAARQRDHAPSEAELHDTLSRALPPYMVPSQVVIVDELPLTRNGKPDRRRAAELATMATAPTDSRHEPPTGWAEVVLAQAWTEVLGVADIGRDDDFFVLGGDSLLATRVIVALRRRGVGGARVGRLFAEPRLADFATTLSRTESREQGIRHGDLARRHEPFPATDVQRAFWIGRDDRLPLGGVGTYHYSEFDDVDVDLERMQRAWRVLVGRHEMLRAVFDEDGRQRILAEVPDFTIPVTEVTDPHAAEPVLARLRAESSHRRLDVTRWPLFDLRAVRYPKDGRMRTRLAIGLDYLVLDGASIILLYGELDRLYASPDTPLPPIEVSFRDYVLQVVPEKKVVERAQEYWLRRLDELPPAPALPLAADPATIDRPWFTRRSRPLPAARWSALREKARSHGLTPSSVLLACYVEVLAAWSETPGVTVNLTLFNRLPVHPHIDRVVGDFTSVSLIGHRPRPNETWAETAHRVQRVMSEDLDHREASAIWLLQELARRTGTVDAAMPVVFSSSVGVGDRDVKDLSDAFPAKLWGISQTPQVLLDNQITEADGGVLVSWDAVEELFRDGVLDAMFESYVRMLDWLVDHDWTGSPPIVPASETDRGGSVPAASRGAEADGLMHEDLLRRCGEDPERVALLWPTGSMTYGRLLERVGRVAAGLVDRGVRPGDTVGIALGAGPEQVVAAIATLYAGAVYLAVDPSRASREQTRWYHEADVVLVIATEAARPGRDDGIPQIGMSALESQSALPTAVPRDRTDTAYHVVSSSPDGEPSLLSVSHLTAGSTIRDLRTRFAIDQDDRVLAVAGLETDLSVFDVFGLLGAGGALIVPDDQERNDPAALARLAGRHRATVWNGTPSQLDLLLAEIESGTAEPTSLRQLRLAVVSQERVSRDLPHRLRRQADPHLRFVALGAGAFGLLARVAEFDAATESQSSVSDGAPLAGRRLRVVDADGRDRPDWVVGELWTGGLIACAGDRQAASTSTDLFVDVDGRRWHRTGTRARHLPDGGLEFLGDASRRVDVGGRGVELDEVEAAAESHPQIVRAVVANPAAQSDGRPQLIALIRGPRPDDLGRHLADRLPPHATPTRITYVDALPLTSAGTVDHDALSDIVSADDGLAGLPAGEIETRIAEIWSEILGAGVTDRYISFFSAGGDSLSALRLVAAVSTAFGVDLSVRAFLTASTLSDLTLQVESAGGTSVPEESGVI</sequence>
<dbReference type="InterPro" id="IPR020806">
    <property type="entry name" value="PKS_PP-bd"/>
</dbReference>
<dbReference type="Pfam" id="PF00668">
    <property type="entry name" value="Condensation"/>
    <property type="match status" value="2"/>
</dbReference>
<dbReference type="Gene3D" id="1.10.1200.10">
    <property type="entry name" value="ACP-like"/>
    <property type="match status" value="3"/>
</dbReference>
<dbReference type="CDD" id="cd12114">
    <property type="entry name" value="A_NRPS_TlmIV_like"/>
    <property type="match status" value="1"/>
</dbReference>
<dbReference type="GO" id="GO:0043041">
    <property type="term" value="P:amino acid activation for nonribosomal peptide biosynthetic process"/>
    <property type="evidence" value="ECO:0007669"/>
    <property type="project" value="TreeGrafter"/>
</dbReference>
<dbReference type="PANTHER" id="PTHR45527">
    <property type="entry name" value="NONRIBOSOMAL PEPTIDE SYNTHETASE"/>
    <property type="match status" value="1"/>
</dbReference>
<dbReference type="Gene3D" id="3.30.300.30">
    <property type="match status" value="2"/>
</dbReference>
<dbReference type="SUPFAM" id="SSF52777">
    <property type="entry name" value="CoA-dependent acyltransferases"/>
    <property type="match status" value="4"/>
</dbReference>
<comment type="similarity">
    <text evidence="3">Belongs to the ATP-dependent AMP-binding enzyme family. MbtB subfamily.</text>
</comment>
<feature type="domain" description="Carrier" evidence="9">
    <location>
        <begin position="1080"/>
        <end position="1155"/>
    </location>
</feature>
<dbReference type="InterPro" id="IPR001242">
    <property type="entry name" value="Condensation_dom"/>
</dbReference>
<dbReference type="InterPro" id="IPR010071">
    <property type="entry name" value="AA_adenyl_dom"/>
</dbReference>
<dbReference type="Pfam" id="PF13193">
    <property type="entry name" value="AMP-binding_C"/>
    <property type="match status" value="1"/>
</dbReference>
<dbReference type="PROSITE" id="PS00455">
    <property type="entry name" value="AMP_BINDING"/>
    <property type="match status" value="1"/>
</dbReference>
<dbReference type="PANTHER" id="PTHR45527:SF10">
    <property type="entry name" value="PYOCHELIN SYNTHASE PCHF"/>
    <property type="match status" value="1"/>
</dbReference>
<evidence type="ECO:0000256" key="1">
    <source>
        <dbReference type="ARBA" id="ARBA00001957"/>
    </source>
</evidence>
<dbReference type="InterPro" id="IPR036736">
    <property type="entry name" value="ACP-like_sf"/>
</dbReference>
<dbReference type="InterPro" id="IPR023213">
    <property type="entry name" value="CAT-like_dom_sf"/>
</dbReference>
<evidence type="ECO:0000256" key="3">
    <source>
        <dbReference type="ARBA" id="ARBA00007380"/>
    </source>
</evidence>
<dbReference type="Gene3D" id="3.30.559.30">
    <property type="entry name" value="Nonribosomal peptide synthetase, condensation domain"/>
    <property type="match status" value="2"/>
</dbReference>
<dbReference type="InterPro" id="IPR006162">
    <property type="entry name" value="Ppantetheine_attach_site"/>
</dbReference>
<dbReference type="SUPFAM" id="SSF47336">
    <property type="entry name" value="ACP-like"/>
    <property type="match status" value="3"/>
</dbReference>
<evidence type="ECO:0000313" key="10">
    <source>
        <dbReference type="EMBL" id="AOS63701.1"/>
    </source>
</evidence>
<dbReference type="InterPro" id="IPR042099">
    <property type="entry name" value="ANL_N_sf"/>
</dbReference>
<dbReference type="GO" id="GO:0031177">
    <property type="term" value="F:phosphopantetheine binding"/>
    <property type="evidence" value="ECO:0007669"/>
    <property type="project" value="InterPro"/>
</dbReference>
<dbReference type="Gene3D" id="3.40.50.12780">
    <property type="entry name" value="N-terminal domain of ligase-like"/>
    <property type="match status" value="2"/>
</dbReference>
<dbReference type="KEGG" id="ahm:TL08_14440"/>
<dbReference type="InterPro" id="IPR009081">
    <property type="entry name" value="PP-bd_ACP"/>
</dbReference>
<keyword evidence="5" id="KW-0596">Phosphopantetheine</keyword>
<dbReference type="InterPro" id="IPR045851">
    <property type="entry name" value="AMP-bd_C_sf"/>
</dbReference>
<comment type="pathway">
    <text evidence="2">Siderophore biosynthesis; mycobactin biosynthesis.</text>
</comment>
<dbReference type="FunFam" id="3.40.50.12780:FF:000012">
    <property type="entry name" value="Non-ribosomal peptide synthetase"/>
    <property type="match status" value="1"/>
</dbReference>
<dbReference type="Pfam" id="PF00550">
    <property type="entry name" value="PP-binding"/>
    <property type="match status" value="3"/>
</dbReference>